<keyword evidence="5 6" id="KW-0472">Membrane</keyword>
<keyword evidence="4 6" id="KW-1133">Transmembrane helix</keyword>
<dbReference type="InterPro" id="IPR036259">
    <property type="entry name" value="MFS_trans_sf"/>
</dbReference>
<dbReference type="GO" id="GO:0005886">
    <property type="term" value="C:plasma membrane"/>
    <property type="evidence" value="ECO:0007669"/>
    <property type="project" value="UniProtKB-SubCell"/>
</dbReference>
<feature type="transmembrane region" description="Helical" evidence="6">
    <location>
        <begin position="148"/>
        <end position="168"/>
    </location>
</feature>
<dbReference type="PANTHER" id="PTHR23508:SF10">
    <property type="entry name" value="CARBOXYLIC ACID TRANSPORTER PROTEIN HOMOLOG"/>
    <property type="match status" value="1"/>
</dbReference>
<feature type="transmembrane region" description="Helical" evidence="6">
    <location>
        <begin position="359"/>
        <end position="383"/>
    </location>
</feature>
<comment type="subcellular location">
    <subcellularLocation>
        <location evidence="1">Cell membrane</location>
        <topology evidence="1">Multi-pass membrane protein</topology>
    </subcellularLocation>
</comment>
<feature type="transmembrane region" description="Helical" evidence="6">
    <location>
        <begin position="60"/>
        <end position="80"/>
    </location>
</feature>
<name>A0A9X6MQ71_BACTV</name>
<evidence type="ECO:0000256" key="5">
    <source>
        <dbReference type="ARBA" id="ARBA00023136"/>
    </source>
</evidence>
<evidence type="ECO:0000256" key="3">
    <source>
        <dbReference type="ARBA" id="ARBA00022692"/>
    </source>
</evidence>
<dbReference type="InterPro" id="IPR020846">
    <property type="entry name" value="MFS_dom"/>
</dbReference>
<dbReference type="Proteomes" id="UP000195160">
    <property type="component" value="Unassembled WGS sequence"/>
</dbReference>
<evidence type="ECO:0000259" key="7">
    <source>
        <dbReference type="PROSITE" id="PS50850"/>
    </source>
</evidence>
<evidence type="ECO:0000256" key="6">
    <source>
        <dbReference type="SAM" id="Phobius"/>
    </source>
</evidence>
<evidence type="ECO:0000313" key="8">
    <source>
        <dbReference type="EMBL" id="OUB85315.1"/>
    </source>
</evidence>
<keyword evidence="3 6" id="KW-0812">Transmembrane</keyword>
<evidence type="ECO:0000256" key="1">
    <source>
        <dbReference type="ARBA" id="ARBA00004651"/>
    </source>
</evidence>
<accession>A0A9X6MQ71</accession>
<feature type="transmembrane region" description="Helical" evidence="6">
    <location>
        <begin position="267"/>
        <end position="287"/>
    </location>
</feature>
<dbReference type="EMBL" id="MOOV01000271">
    <property type="protein sequence ID" value="OUB85315.1"/>
    <property type="molecule type" value="Genomic_DNA"/>
</dbReference>
<feature type="transmembrane region" description="Helical" evidence="6">
    <location>
        <begin position="299"/>
        <end position="316"/>
    </location>
</feature>
<evidence type="ECO:0000256" key="4">
    <source>
        <dbReference type="ARBA" id="ARBA00022989"/>
    </source>
</evidence>
<dbReference type="InterPro" id="IPR011701">
    <property type="entry name" value="MFS"/>
</dbReference>
<dbReference type="AlphaFoldDB" id="A0A9X6MQ71"/>
<feature type="transmembrane region" description="Helical" evidence="6">
    <location>
        <begin position="233"/>
        <end position="255"/>
    </location>
</feature>
<feature type="domain" description="Major facilitator superfamily (MFS) profile" evidence="7">
    <location>
        <begin position="22"/>
        <end position="413"/>
    </location>
</feature>
<dbReference type="Pfam" id="PF07690">
    <property type="entry name" value="MFS_1"/>
    <property type="match status" value="1"/>
</dbReference>
<feature type="transmembrane region" description="Helical" evidence="6">
    <location>
        <begin position="20"/>
        <end position="40"/>
    </location>
</feature>
<reference evidence="8 9" key="1">
    <citation type="submission" date="2016-10" db="EMBL/GenBank/DDBJ databases">
        <title>Comparative genomics of Bacillus thuringiensis reveals a path to pathogens against multiple invertebrate hosts.</title>
        <authorList>
            <person name="Zheng J."/>
            <person name="Gao Q."/>
            <person name="Liu H."/>
            <person name="Peng D."/>
            <person name="Ruan L."/>
            <person name="Sun M."/>
        </authorList>
    </citation>
    <scope>NUCLEOTIDE SEQUENCE [LARGE SCALE GENOMIC DNA]</scope>
    <source>
        <strain evidence="8">T30001</strain>
    </source>
</reference>
<evidence type="ECO:0000313" key="9">
    <source>
        <dbReference type="Proteomes" id="UP000195160"/>
    </source>
</evidence>
<feature type="transmembrane region" description="Helical" evidence="6">
    <location>
        <begin position="109"/>
        <end position="127"/>
    </location>
</feature>
<organism evidence="8 9">
    <name type="scientific">Bacillus thuringiensis subsp. medellin</name>
    <dbReference type="NCBI Taxonomy" id="79672"/>
    <lineage>
        <taxon>Bacteria</taxon>
        <taxon>Bacillati</taxon>
        <taxon>Bacillota</taxon>
        <taxon>Bacilli</taxon>
        <taxon>Bacillales</taxon>
        <taxon>Bacillaceae</taxon>
        <taxon>Bacillus</taxon>
        <taxon>Bacillus cereus group</taxon>
    </lineage>
</organism>
<comment type="caution">
    <text evidence="8">The sequence shown here is derived from an EMBL/GenBank/DDBJ whole genome shotgun (WGS) entry which is preliminary data.</text>
</comment>
<dbReference type="PROSITE" id="PS50850">
    <property type="entry name" value="MFS"/>
    <property type="match status" value="1"/>
</dbReference>
<proteinExistence type="predicted"/>
<keyword evidence="2" id="KW-0813">Transport</keyword>
<sequence length="416" mass="46448">MMKQKVLIENKKNKMTPYWIRLVIVFFLGWIFIYGNRAILTPVIGEVKSDYSLNNAEIGLMNSLFFLAYTIVQIPSGYLGDRYSKKWVLVPGFLISGIFLAVTGLSEGYLLLISAWMISGIGQGTFYGPQFALSSESIPNKYRTIGSAIINSGGAIGLSLGFIFSSYFTLSLGFSWRITFFIFALLTIIVSIIMLFTIKNDSKNNNSIKRKIDIEEKNFSSSIKLLLMNRNLIVSYIVAFCSLYGFSVMVTWLPYYLQTEQGIEGSIAGYLSAIIALLAIPGSILFSWINDRFQKHVKIMKFMLIFSSIFTFLIGFTNSTVWIIVGLVLYGFMGKIAMDPIIVAFVANNAPQNLYSTTFGLYNFIGMSSSVLAPYITGVLSIYTGSMKAGFYLAAVFLLIGYFSLILIKEKDANIQ</sequence>
<feature type="transmembrane region" description="Helical" evidence="6">
    <location>
        <begin position="87"/>
        <end position="103"/>
    </location>
</feature>
<feature type="transmembrane region" description="Helical" evidence="6">
    <location>
        <begin position="322"/>
        <end position="347"/>
    </location>
</feature>
<protein>
    <submittedName>
        <fullName evidence="8">MFS transporter</fullName>
    </submittedName>
</protein>
<feature type="transmembrane region" description="Helical" evidence="6">
    <location>
        <begin position="174"/>
        <end position="198"/>
    </location>
</feature>
<dbReference type="SUPFAM" id="SSF103473">
    <property type="entry name" value="MFS general substrate transporter"/>
    <property type="match status" value="1"/>
</dbReference>
<dbReference type="Gene3D" id="1.20.1250.20">
    <property type="entry name" value="MFS general substrate transporter like domains"/>
    <property type="match status" value="2"/>
</dbReference>
<evidence type="ECO:0000256" key="2">
    <source>
        <dbReference type="ARBA" id="ARBA00022448"/>
    </source>
</evidence>
<dbReference type="GO" id="GO:0046943">
    <property type="term" value="F:carboxylic acid transmembrane transporter activity"/>
    <property type="evidence" value="ECO:0007669"/>
    <property type="project" value="TreeGrafter"/>
</dbReference>
<gene>
    <name evidence="8" type="ORF">BK784_33685</name>
</gene>
<dbReference type="PANTHER" id="PTHR23508">
    <property type="entry name" value="CARBOXYLIC ACID TRANSPORTER PROTEIN HOMOLOG"/>
    <property type="match status" value="1"/>
</dbReference>
<feature type="transmembrane region" description="Helical" evidence="6">
    <location>
        <begin position="389"/>
        <end position="408"/>
    </location>
</feature>